<comment type="similarity">
    <text evidence="1">Belongs to the CpsD/CapB family.</text>
</comment>
<reference evidence="10" key="1">
    <citation type="submission" date="2022-08" db="EMBL/GenBank/DDBJ databases">
        <authorList>
            <person name="Vandamme P."/>
            <person name="Hettiarachchi A."/>
            <person name="Peeters C."/>
            <person name="Cnockaert M."/>
            <person name="Carlier A."/>
        </authorList>
    </citation>
    <scope>NUCLEOTIDE SEQUENCE</scope>
    <source>
        <strain evidence="10">LMG 31809</strain>
    </source>
</reference>
<dbReference type="GO" id="GO:0004713">
    <property type="term" value="F:protein tyrosine kinase activity"/>
    <property type="evidence" value="ECO:0007669"/>
    <property type="project" value="TreeGrafter"/>
</dbReference>
<protein>
    <recommendedName>
        <fullName evidence="2">non-specific protein-tyrosine kinase</fullName>
        <ecNumber evidence="2">2.7.10.2</ecNumber>
    </recommendedName>
</protein>
<comment type="catalytic activity">
    <reaction evidence="8">
        <text>L-tyrosyl-[protein] + ATP = O-phospho-L-tyrosyl-[protein] + ADP + H(+)</text>
        <dbReference type="Rhea" id="RHEA:10596"/>
        <dbReference type="Rhea" id="RHEA-COMP:10136"/>
        <dbReference type="Rhea" id="RHEA-COMP:20101"/>
        <dbReference type="ChEBI" id="CHEBI:15378"/>
        <dbReference type="ChEBI" id="CHEBI:30616"/>
        <dbReference type="ChEBI" id="CHEBI:46858"/>
        <dbReference type="ChEBI" id="CHEBI:61978"/>
        <dbReference type="ChEBI" id="CHEBI:456216"/>
        <dbReference type="EC" id="2.7.10.2"/>
    </reaction>
</comment>
<evidence type="ECO:0000256" key="1">
    <source>
        <dbReference type="ARBA" id="ARBA00007316"/>
    </source>
</evidence>
<reference evidence="10" key="2">
    <citation type="journal article" date="2023" name="Syst. Appl. Microbiol.">
        <title>Govania unica gen. nov., sp. nov., a rare biosphere bacterium that represents a novel family in the class Alphaproteobacteria.</title>
        <authorList>
            <person name="Vandamme P."/>
            <person name="Peeters C."/>
            <person name="Hettiarachchi A."/>
            <person name="Cnockaert M."/>
            <person name="Carlier A."/>
        </authorList>
    </citation>
    <scope>NUCLEOTIDE SEQUENCE</scope>
    <source>
        <strain evidence="10">LMG 31809</strain>
    </source>
</reference>
<dbReference type="NCBIfam" id="TIGR03018">
    <property type="entry name" value="pepcterm_TyrKin"/>
    <property type="match status" value="1"/>
</dbReference>
<evidence type="ECO:0000256" key="6">
    <source>
        <dbReference type="ARBA" id="ARBA00022840"/>
    </source>
</evidence>
<sequence length="314" mass="33801">MDLIERAAEKMKKAGGSLVERAAEKMAQSTEKKSTVGSPVIHPSPVAAEAVAAVEAPMSAPLTGSEPERRPGKRVNIDIASLKARNFITPDSETTTMAEEFRIVKRSLLLNAFAKGDGAIRNGNLILVTSTQPGEGKTFCSVNLAMSIASERDTTVLLVDADTHKPEVLRTLGVEGGKGLVDVISDNNLDLSDCLMRTNVENLVLLPAGRQHNSTTELLASERMGDIVEEIAKRYPDRIVIFDSPPALASSISSVLALHVGQILFVVEAERTREPQLKEALSLVSSCQHINLLLNKSRYSAGDKKFGSYYGYGA</sequence>
<evidence type="ECO:0000256" key="5">
    <source>
        <dbReference type="ARBA" id="ARBA00022777"/>
    </source>
</evidence>
<feature type="domain" description="AAA" evidence="9">
    <location>
        <begin position="125"/>
        <end position="256"/>
    </location>
</feature>
<keyword evidence="3" id="KW-0808">Transferase</keyword>
<gene>
    <name evidence="10" type="ORF">NYP16_06490</name>
</gene>
<keyword evidence="5" id="KW-0418">Kinase</keyword>
<dbReference type="Pfam" id="PF13614">
    <property type="entry name" value="AAA_31"/>
    <property type="match status" value="1"/>
</dbReference>
<organism evidence="10 11">
    <name type="scientific">Govanella unica</name>
    <dbReference type="NCBI Taxonomy" id="2975056"/>
    <lineage>
        <taxon>Bacteria</taxon>
        <taxon>Pseudomonadati</taxon>
        <taxon>Pseudomonadota</taxon>
        <taxon>Alphaproteobacteria</taxon>
        <taxon>Emcibacterales</taxon>
        <taxon>Govanellaceae</taxon>
        <taxon>Govanella</taxon>
    </lineage>
</organism>
<evidence type="ECO:0000256" key="7">
    <source>
        <dbReference type="ARBA" id="ARBA00023137"/>
    </source>
</evidence>
<comment type="caution">
    <text evidence="10">The sequence shown here is derived from an EMBL/GenBank/DDBJ whole genome shotgun (WGS) entry which is preliminary data.</text>
</comment>
<dbReference type="GO" id="GO:0005886">
    <property type="term" value="C:plasma membrane"/>
    <property type="evidence" value="ECO:0007669"/>
    <property type="project" value="TreeGrafter"/>
</dbReference>
<dbReference type="Proteomes" id="UP001141619">
    <property type="component" value="Unassembled WGS sequence"/>
</dbReference>
<keyword evidence="7" id="KW-0829">Tyrosine-protein kinase</keyword>
<evidence type="ECO:0000313" key="11">
    <source>
        <dbReference type="Proteomes" id="UP001141619"/>
    </source>
</evidence>
<name>A0A9X3TXK1_9PROT</name>
<dbReference type="CDD" id="cd05387">
    <property type="entry name" value="BY-kinase"/>
    <property type="match status" value="1"/>
</dbReference>
<dbReference type="InterPro" id="IPR025669">
    <property type="entry name" value="AAA_dom"/>
</dbReference>
<dbReference type="AlphaFoldDB" id="A0A9X3TXK1"/>
<evidence type="ECO:0000256" key="3">
    <source>
        <dbReference type="ARBA" id="ARBA00022679"/>
    </source>
</evidence>
<evidence type="ECO:0000313" key="10">
    <source>
        <dbReference type="EMBL" id="MDA5193601.1"/>
    </source>
</evidence>
<accession>A0A9X3TXK1</accession>
<dbReference type="EC" id="2.7.10.2" evidence="2"/>
<evidence type="ECO:0000256" key="8">
    <source>
        <dbReference type="ARBA" id="ARBA00051245"/>
    </source>
</evidence>
<dbReference type="EMBL" id="JANWOI010000002">
    <property type="protein sequence ID" value="MDA5193601.1"/>
    <property type="molecule type" value="Genomic_DNA"/>
</dbReference>
<dbReference type="RefSeq" id="WP_274943301.1">
    <property type="nucleotide sequence ID" value="NZ_JANWOI010000002.1"/>
</dbReference>
<keyword evidence="4" id="KW-0547">Nucleotide-binding</keyword>
<dbReference type="SUPFAM" id="SSF52540">
    <property type="entry name" value="P-loop containing nucleoside triphosphate hydrolases"/>
    <property type="match status" value="1"/>
</dbReference>
<keyword evidence="6" id="KW-0067">ATP-binding</keyword>
<dbReference type="InterPro" id="IPR027417">
    <property type="entry name" value="P-loop_NTPase"/>
</dbReference>
<evidence type="ECO:0000256" key="2">
    <source>
        <dbReference type="ARBA" id="ARBA00011903"/>
    </source>
</evidence>
<dbReference type="InterPro" id="IPR050445">
    <property type="entry name" value="Bact_polysacc_biosynth/exp"/>
</dbReference>
<dbReference type="InterPro" id="IPR005702">
    <property type="entry name" value="Wzc-like_C"/>
</dbReference>
<keyword evidence="11" id="KW-1185">Reference proteome</keyword>
<proteinExistence type="inferred from homology"/>
<dbReference type="PANTHER" id="PTHR32309:SF13">
    <property type="entry name" value="FERRIC ENTEROBACTIN TRANSPORT PROTEIN FEPE"/>
    <property type="match status" value="1"/>
</dbReference>
<evidence type="ECO:0000256" key="4">
    <source>
        <dbReference type="ARBA" id="ARBA00022741"/>
    </source>
</evidence>
<dbReference type="PANTHER" id="PTHR32309">
    <property type="entry name" value="TYROSINE-PROTEIN KINASE"/>
    <property type="match status" value="1"/>
</dbReference>
<dbReference type="Gene3D" id="3.40.50.300">
    <property type="entry name" value="P-loop containing nucleotide triphosphate hydrolases"/>
    <property type="match status" value="1"/>
</dbReference>
<evidence type="ECO:0000259" key="9">
    <source>
        <dbReference type="Pfam" id="PF13614"/>
    </source>
</evidence>